<feature type="signal peptide" evidence="1">
    <location>
        <begin position="1"/>
        <end position="16"/>
    </location>
</feature>
<organism evidence="2 3">
    <name type="scientific">Pocillopora meandrina</name>
    <dbReference type="NCBI Taxonomy" id="46732"/>
    <lineage>
        <taxon>Eukaryota</taxon>
        <taxon>Metazoa</taxon>
        <taxon>Cnidaria</taxon>
        <taxon>Anthozoa</taxon>
        <taxon>Hexacorallia</taxon>
        <taxon>Scleractinia</taxon>
        <taxon>Astrocoeniina</taxon>
        <taxon>Pocilloporidae</taxon>
        <taxon>Pocillopora</taxon>
    </lineage>
</organism>
<sequence>MFALLYLLTHWSLLNSGEIPADKTCSSLPQAWSVPRGDRIEPEPVMKCSYAQAATDQGGKRKRPPVSCKLYDARSKRIKKMGWKPEIVLNMCNELAKKKITVRQSLEPELLFQRSKRLTASNFGKVLKRKRPPTESFVRDIFVPKDLSKVSSIRHGR</sequence>
<dbReference type="AlphaFoldDB" id="A0AAU9VLM5"/>
<dbReference type="Proteomes" id="UP001159428">
    <property type="component" value="Unassembled WGS sequence"/>
</dbReference>
<dbReference type="EMBL" id="CALNXJ010000001">
    <property type="protein sequence ID" value="CAH3031578.1"/>
    <property type="molecule type" value="Genomic_DNA"/>
</dbReference>
<feature type="chain" id="PRO_5043437668" evidence="1">
    <location>
        <begin position="17"/>
        <end position="157"/>
    </location>
</feature>
<gene>
    <name evidence="2" type="ORF">PMEA_00000300</name>
</gene>
<proteinExistence type="predicted"/>
<evidence type="ECO:0000256" key="1">
    <source>
        <dbReference type="SAM" id="SignalP"/>
    </source>
</evidence>
<name>A0AAU9VLM5_9CNID</name>
<evidence type="ECO:0000313" key="3">
    <source>
        <dbReference type="Proteomes" id="UP001159428"/>
    </source>
</evidence>
<accession>A0AAU9VLM5</accession>
<keyword evidence="1" id="KW-0732">Signal</keyword>
<reference evidence="2 3" key="1">
    <citation type="submission" date="2022-05" db="EMBL/GenBank/DDBJ databases">
        <authorList>
            <consortium name="Genoscope - CEA"/>
            <person name="William W."/>
        </authorList>
    </citation>
    <scope>NUCLEOTIDE SEQUENCE [LARGE SCALE GENOMIC DNA]</scope>
</reference>
<comment type="caution">
    <text evidence="2">The sequence shown here is derived from an EMBL/GenBank/DDBJ whole genome shotgun (WGS) entry which is preliminary data.</text>
</comment>
<evidence type="ECO:0000313" key="2">
    <source>
        <dbReference type="EMBL" id="CAH3031578.1"/>
    </source>
</evidence>
<protein>
    <submittedName>
        <fullName evidence="2">Uncharacterized protein</fullName>
    </submittedName>
</protein>
<keyword evidence="3" id="KW-1185">Reference proteome</keyword>